<accession>A0A7I7PDQ0</accession>
<gene>
    <name evidence="1" type="ORF">MNVI_20620</name>
</gene>
<name>A0A7I7PDQ0_9MYCO</name>
<evidence type="ECO:0000313" key="1">
    <source>
        <dbReference type="EMBL" id="BBY06744.1"/>
    </source>
</evidence>
<proteinExistence type="predicted"/>
<protein>
    <submittedName>
        <fullName evidence="1">Uncharacterized protein</fullName>
    </submittedName>
</protein>
<reference evidence="1 2" key="1">
    <citation type="journal article" date="2019" name="Emerg. Microbes Infect.">
        <title>Comprehensive subspecies identification of 175 nontuberculous mycobacteria species based on 7547 genomic profiles.</title>
        <authorList>
            <person name="Matsumoto Y."/>
            <person name="Kinjo T."/>
            <person name="Motooka D."/>
            <person name="Nabeya D."/>
            <person name="Jung N."/>
            <person name="Uechi K."/>
            <person name="Horii T."/>
            <person name="Iida T."/>
            <person name="Fujita J."/>
            <person name="Nakamura S."/>
        </authorList>
    </citation>
    <scope>NUCLEOTIDE SEQUENCE [LARGE SCALE GENOMIC DNA]</scope>
    <source>
        <strain evidence="1 2">JCM 16367</strain>
    </source>
</reference>
<sequence length="158" mass="17771">MVDFARLSMHWYQWAPAMGGGNISVSTDCSDCRILFRSSDYSVHLRNDETWWIVDTVNDRGQRRNGAAKLSSFDLTEKYLIWDWATTACQSLASGSLGVELARRGYARDIRVSQAEGGHEICSNDDCAILSVVNATIFSHLMTKSVEEIEQMIREGLK</sequence>
<dbReference type="AlphaFoldDB" id="A0A7I7PDQ0"/>
<dbReference type="EMBL" id="AP022583">
    <property type="protein sequence ID" value="BBY06744.1"/>
    <property type="molecule type" value="Genomic_DNA"/>
</dbReference>
<evidence type="ECO:0000313" key="2">
    <source>
        <dbReference type="Proteomes" id="UP000466894"/>
    </source>
</evidence>
<organism evidence="1 2">
    <name type="scientific">Mycobacterium noviomagense</name>
    <dbReference type="NCBI Taxonomy" id="459858"/>
    <lineage>
        <taxon>Bacteria</taxon>
        <taxon>Bacillati</taxon>
        <taxon>Actinomycetota</taxon>
        <taxon>Actinomycetes</taxon>
        <taxon>Mycobacteriales</taxon>
        <taxon>Mycobacteriaceae</taxon>
        <taxon>Mycobacterium</taxon>
    </lineage>
</organism>
<dbReference type="KEGG" id="mnv:MNVI_20620"/>
<dbReference type="Proteomes" id="UP000466894">
    <property type="component" value="Chromosome"/>
</dbReference>